<dbReference type="Proteomes" id="UP001472677">
    <property type="component" value="Unassembled WGS sequence"/>
</dbReference>
<keyword evidence="2" id="KW-1185">Reference proteome</keyword>
<name>A0ABR2BKN3_9ROSI</name>
<reference evidence="1 2" key="1">
    <citation type="journal article" date="2024" name="G3 (Bethesda)">
        <title>Genome assembly of Hibiscus sabdariffa L. provides insights into metabolisms of medicinal natural products.</title>
        <authorList>
            <person name="Kim T."/>
        </authorList>
    </citation>
    <scope>NUCLEOTIDE SEQUENCE [LARGE SCALE GENOMIC DNA]</scope>
    <source>
        <strain evidence="1">TK-2024</strain>
        <tissue evidence="1">Old leaves</tissue>
    </source>
</reference>
<gene>
    <name evidence="1" type="ORF">V6N12_017904</name>
</gene>
<proteinExistence type="predicted"/>
<comment type="caution">
    <text evidence="1">The sequence shown here is derived from an EMBL/GenBank/DDBJ whole genome shotgun (WGS) entry which is preliminary data.</text>
</comment>
<protein>
    <submittedName>
        <fullName evidence="1">Uncharacterized protein</fullName>
    </submittedName>
</protein>
<dbReference type="EMBL" id="JBBPBM010000107">
    <property type="protein sequence ID" value="KAK8507611.1"/>
    <property type="molecule type" value="Genomic_DNA"/>
</dbReference>
<organism evidence="1 2">
    <name type="scientific">Hibiscus sabdariffa</name>
    <name type="common">roselle</name>
    <dbReference type="NCBI Taxonomy" id="183260"/>
    <lineage>
        <taxon>Eukaryota</taxon>
        <taxon>Viridiplantae</taxon>
        <taxon>Streptophyta</taxon>
        <taxon>Embryophyta</taxon>
        <taxon>Tracheophyta</taxon>
        <taxon>Spermatophyta</taxon>
        <taxon>Magnoliopsida</taxon>
        <taxon>eudicotyledons</taxon>
        <taxon>Gunneridae</taxon>
        <taxon>Pentapetalae</taxon>
        <taxon>rosids</taxon>
        <taxon>malvids</taxon>
        <taxon>Malvales</taxon>
        <taxon>Malvaceae</taxon>
        <taxon>Malvoideae</taxon>
        <taxon>Hibiscus</taxon>
    </lineage>
</organism>
<evidence type="ECO:0000313" key="1">
    <source>
        <dbReference type="EMBL" id="KAK8507611.1"/>
    </source>
</evidence>
<evidence type="ECO:0000313" key="2">
    <source>
        <dbReference type="Proteomes" id="UP001472677"/>
    </source>
</evidence>
<sequence>MFGALDLSLKPSNTAGIVNPGGRLPNAFLVITSDPTRERATFPSELDKLRSTKKGRIDLIVLRWRQMLKFCMLDMIQWKRVKGGITRSGTSPPTHGVSGSRFVSLEVEDSKGNEVHDGSHSRLDRGVEVVTICGKQEVPLNSGLVREVKKNVAYKIFNPD</sequence>
<accession>A0ABR2BKN3</accession>